<dbReference type="PANTHER" id="PTHR45527:SF1">
    <property type="entry name" value="FATTY ACID SYNTHASE"/>
    <property type="match status" value="1"/>
</dbReference>
<dbReference type="Pfam" id="PF00668">
    <property type="entry name" value="Condensation"/>
    <property type="match status" value="2"/>
</dbReference>
<dbReference type="Gene3D" id="1.10.1200.10">
    <property type="entry name" value="ACP-like"/>
    <property type="match status" value="1"/>
</dbReference>
<evidence type="ECO:0000256" key="2">
    <source>
        <dbReference type="ARBA" id="ARBA00022450"/>
    </source>
</evidence>
<dbReference type="InterPro" id="IPR009081">
    <property type="entry name" value="PP-bd_ACP"/>
</dbReference>
<dbReference type="InterPro" id="IPR036736">
    <property type="entry name" value="ACP-like_sf"/>
</dbReference>
<dbReference type="Pfam" id="PF00550">
    <property type="entry name" value="PP-binding"/>
    <property type="match status" value="1"/>
</dbReference>
<organism evidence="6 7">
    <name type="scientific">Streptosporangium oxazolinicum</name>
    <dbReference type="NCBI Taxonomy" id="909287"/>
    <lineage>
        <taxon>Bacteria</taxon>
        <taxon>Bacillati</taxon>
        <taxon>Actinomycetota</taxon>
        <taxon>Actinomycetes</taxon>
        <taxon>Streptosporangiales</taxon>
        <taxon>Streptosporangiaceae</taxon>
        <taxon>Streptosporangium</taxon>
    </lineage>
</organism>
<proteinExistence type="predicted"/>
<sequence>MSHGPFDLRGIPLALHLNGPVDVPALLGACADVAGRHPVLGRVRVTRTESTPERYPGVAAAEAARPFDLERGPLARFTLVTVGPERVRLLFTAHGRVFDADSKDVLLRDLADAYFSRATLPGPTSHSCPVPSPYGASQGSPSAWTGRRGGAGVDGGASPAPPDFWKGAEEFWRERDREPAELVLPGLRAVPRGTGPGEIVEMVLGGAESGALTEAATTLGATRFELLLAAVGVLLRRYGTSASPLALDLGTRTCETRDRVGPFVARVPFVPHPGLDEGFPGYLRTVRAELRAMYRFRHAPPEPPSSSVLLSYRRRAAVPEFPGLGAGVEWTVFNGAAHGALHLQAVDAGPSLTLGLRFNPAAIGHDDVSGIAGHLRALLRAVSAEPHAKVADLAEPPHPTSSEESPVTDLFVPAPGTVTEPPAGEDPITAQVREIWQEVLRLDDIGLDEDLYDLGGHSLTITQIIARTRRRLGVEVSLDVFFDNPTIAGVVEEVTRLRGEVG</sequence>
<comment type="cofactor">
    <cofactor evidence="1">
        <name>pantetheine 4'-phosphate</name>
        <dbReference type="ChEBI" id="CHEBI:47942"/>
    </cofactor>
</comment>
<keyword evidence="3" id="KW-0597">Phosphoprotein</keyword>
<evidence type="ECO:0000256" key="3">
    <source>
        <dbReference type="ARBA" id="ARBA00022553"/>
    </source>
</evidence>
<name>A0ABP8B7K5_9ACTN</name>
<dbReference type="SMART" id="SM00823">
    <property type="entry name" value="PKS_PP"/>
    <property type="match status" value="1"/>
</dbReference>
<evidence type="ECO:0000256" key="1">
    <source>
        <dbReference type="ARBA" id="ARBA00001957"/>
    </source>
</evidence>
<dbReference type="SUPFAM" id="SSF47336">
    <property type="entry name" value="ACP-like"/>
    <property type="match status" value="1"/>
</dbReference>
<accession>A0ABP8B7K5</accession>
<comment type="caution">
    <text evidence="6">The sequence shown here is derived from an EMBL/GenBank/DDBJ whole genome shotgun (WGS) entry which is preliminary data.</text>
</comment>
<dbReference type="Proteomes" id="UP001501251">
    <property type="component" value="Unassembled WGS sequence"/>
</dbReference>
<keyword evidence="7" id="KW-1185">Reference proteome</keyword>
<dbReference type="PANTHER" id="PTHR45527">
    <property type="entry name" value="NONRIBOSOMAL PEPTIDE SYNTHETASE"/>
    <property type="match status" value="1"/>
</dbReference>
<reference evidence="7" key="1">
    <citation type="journal article" date="2019" name="Int. J. Syst. Evol. Microbiol.">
        <title>The Global Catalogue of Microorganisms (GCM) 10K type strain sequencing project: providing services to taxonomists for standard genome sequencing and annotation.</title>
        <authorList>
            <consortium name="The Broad Institute Genomics Platform"/>
            <consortium name="The Broad Institute Genome Sequencing Center for Infectious Disease"/>
            <person name="Wu L."/>
            <person name="Ma J."/>
        </authorList>
    </citation>
    <scope>NUCLEOTIDE SEQUENCE [LARGE SCALE GENOMIC DNA]</scope>
    <source>
        <strain evidence="7">JCM 17388</strain>
    </source>
</reference>
<dbReference type="SUPFAM" id="SSF52777">
    <property type="entry name" value="CoA-dependent acyltransferases"/>
    <property type="match status" value="2"/>
</dbReference>
<gene>
    <name evidence="6" type="ORF">GCM10022252_51570</name>
</gene>
<keyword evidence="2" id="KW-0596">Phosphopantetheine</keyword>
<evidence type="ECO:0000313" key="6">
    <source>
        <dbReference type="EMBL" id="GAA4199586.1"/>
    </source>
</evidence>
<dbReference type="PROSITE" id="PS50075">
    <property type="entry name" value="CARRIER"/>
    <property type="match status" value="1"/>
</dbReference>
<evidence type="ECO:0000259" key="5">
    <source>
        <dbReference type="PROSITE" id="PS50075"/>
    </source>
</evidence>
<dbReference type="RefSeq" id="WP_344920632.1">
    <property type="nucleotide sequence ID" value="NZ_BAABAQ010000010.1"/>
</dbReference>
<feature type="region of interest" description="Disordered" evidence="4">
    <location>
        <begin position="121"/>
        <end position="160"/>
    </location>
</feature>
<dbReference type="Gene3D" id="3.30.559.10">
    <property type="entry name" value="Chloramphenicol acetyltransferase-like domain"/>
    <property type="match status" value="1"/>
</dbReference>
<protein>
    <recommendedName>
        <fullName evidence="5">Carrier domain-containing protein</fullName>
    </recommendedName>
</protein>
<evidence type="ECO:0000256" key="4">
    <source>
        <dbReference type="SAM" id="MobiDB-lite"/>
    </source>
</evidence>
<dbReference type="Gene3D" id="3.30.559.30">
    <property type="entry name" value="Nonribosomal peptide synthetase, condensation domain"/>
    <property type="match status" value="1"/>
</dbReference>
<evidence type="ECO:0000313" key="7">
    <source>
        <dbReference type="Proteomes" id="UP001501251"/>
    </source>
</evidence>
<dbReference type="InterPro" id="IPR020806">
    <property type="entry name" value="PKS_PP-bd"/>
</dbReference>
<feature type="domain" description="Carrier" evidence="5">
    <location>
        <begin position="423"/>
        <end position="498"/>
    </location>
</feature>
<dbReference type="EMBL" id="BAABAQ010000010">
    <property type="protein sequence ID" value="GAA4199586.1"/>
    <property type="molecule type" value="Genomic_DNA"/>
</dbReference>
<dbReference type="InterPro" id="IPR023213">
    <property type="entry name" value="CAT-like_dom_sf"/>
</dbReference>
<dbReference type="InterPro" id="IPR001242">
    <property type="entry name" value="Condensation_dom"/>
</dbReference>